<reference evidence="1 2" key="1">
    <citation type="journal article" date="2021" name="Elife">
        <title>Chloroplast acquisition without the gene transfer in kleptoplastic sea slugs, Plakobranchus ocellatus.</title>
        <authorList>
            <person name="Maeda T."/>
            <person name="Takahashi S."/>
            <person name="Yoshida T."/>
            <person name="Shimamura S."/>
            <person name="Takaki Y."/>
            <person name="Nagai Y."/>
            <person name="Toyoda A."/>
            <person name="Suzuki Y."/>
            <person name="Arimoto A."/>
            <person name="Ishii H."/>
            <person name="Satoh N."/>
            <person name="Nishiyama T."/>
            <person name="Hasebe M."/>
            <person name="Maruyama T."/>
            <person name="Minagawa J."/>
            <person name="Obokata J."/>
            <person name="Shigenobu S."/>
        </authorList>
    </citation>
    <scope>NUCLEOTIDE SEQUENCE [LARGE SCALE GENOMIC DNA]</scope>
</reference>
<name>A0AAV4CYJ9_9GAST</name>
<protein>
    <recommendedName>
        <fullName evidence="3">Period</fullName>
    </recommendedName>
</protein>
<evidence type="ECO:0000313" key="1">
    <source>
        <dbReference type="EMBL" id="GFO36992.1"/>
    </source>
</evidence>
<evidence type="ECO:0008006" key="3">
    <source>
        <dbReference type="Google" id="ProtNLM"/>
    </source>
</evidence>
<accession>A0AAV4CYJ9</accession>
<organism evidence="1 2">
    <name type="scientific">Plakobranchus ocellatus</name>
    <dbReference type="NCBI Taxonomy" id="259542"/>
    <lineage>
        <taxon>Eukaryota</taxon>
        <taxon>Metazoa</taxon>
        <taxon>Spiralia</taxon>
        <taxon>Lophotrochozoa</taxon>
        <taxon>Mollusca</taxon>
        <taxon>Gastropoda</taxon>
        <taxon>Heterobranchia</taxon>
        <taxon>Euthyneura</taxon>
        <taxon>Panpulmonata</taxon>
        <taxon>Sacoglossa</taxon>
        <taxon>Placobranchoidea</taxon>
        <taxon>Plakobranchidae</taxon>
        <taxon>Plakobranchus</taxon>
    </lineage>
</organism>
<proteinExistence type="predicted"/>
<gene>
    <name evidence="1" type="ORF">PoB_006349700</name>
</gene>
<sequence length="137" mass="13912">MNATQSYLEVTWTLATLGTSQPPVNILGGGKLKVVGVSGVTASKSSSKSVDTRVHPYTKPNTNSAVVAATNIPCPTNGTDSISPSVLIFPATAATTTADHYLLPATSAAVAAPSPDNLAHAPSDVQQVCKVTHNTGN</sequence>
<dbReference type="AlphaFoldDB" id="A0AAV4CYJ9"/>
<dbReference type="Proteomes" id="UP000735302">
    <property type="component" value="Unassembled WGS sequence"/>
</dbReference>
<evidence type="ECO:0000313" key="2">
    <source>
        <dbReference type="Proteomes" id="UP000735302"/>
    </source>
</evidence>
<dbReference type="EMBL" id="BLXT01007159">
    <property type="protein sequence ID" value="GFO36992.1"/>
    <property type="molecule type" value="Genomic_DNA"/>
</dbReference>
<comment type="caution">
    <text evidence="1">The sequence shown here is derived from an EMBL/GenBank/DDBJ whole genome shotgun (WGS) entry which is preliminary data.</text>
</comment>
<keyword evidence="2" id="KW-1185">Reference proteome</keyword>